<gene>
    <name evidence="2" type="ORF">GCM10009539_65470</name>
</gene>
<dbReference type="InterPro" id="IPR032466">
    <property type="entry name" value="Metal_Hydrolase"/>
</dbReference>
<evidence type="ECO:0000259" key="1">
    <source>
        <dbReference type="Pfam" id="PF07969"/>
    </source>
</evidence>
<dbReference type="InterPro" id="IPR052349">
    <property type="entry name" value="Metallo-hydrolase_Enzymes"/>
</dbReference>
<dbReference type="RefSeq" id="WP_344652796.1">
    <property type="nucleotide sequence ID" value="NZ_BAAAGX010000028.1"/>
</dbReference>
<dbReference type="InterPro" id="IPR013108">
    <property type="entry name" value="Amidohydro_3"/>
</dbReference>
<dbReference type="SUPFAM" id="SSF51556">
    <property type="entry name" value="Metallo-dependent hydrolases"/>
    <property type="match status" value="1"/>
</dbReference>
<dbReference type="InterPro" id="IPR011059">
    <property type="entry name" value="Metal-dep_hydrolase_composite"/>
</dbReference>
<dbReference type="Pfam" id="PF07969">
    <property type="entry name" value="Amidohydro_3"/>
    <property type="match status" value="1"/>
</dbReference>
<dbReference type="Gene3D" id="2.30.40.10">
    <property type="entry name" value="Urease, subunit C, domain 1"/>
    <property type="match status" value="1"/>
</dbReference>
<evidence type="ECO:0000313" key="3">
    <source>
        <dbReference type="Proteomes" id="UP001500967"/>
    </source>
</evidence>
<protein>
    <submittedName>
        <fullName evidence="2">Amidohydrolase family protein</fullName>
    </submittedName>
</protein>
<sequence>MLGPSALRPGDRVARLRGVHLLDGRTTDLTIVDGTITTGAADTPGVDVDASGWVAVSALGEPHAHLDKALTVDRGATRLNGLIEAVDQWHRMLPDIDGADIRDRAERALGHYAAAGVTAIRTHVDVPPDGDALRGLRALLELRNALTGHLTIQVVPLISPATPSPVVEAAAKEGADLLGGVPHLADDPAAETARLLDVAERAGLPLDLHTDETLDLTGGLDLADLADQVIARGFRYRVTASHCVRLSMLPPERLTSTLDRVAQAGIAIVVLPQTNLYLQGRDHGHSVPRGIAPVRAMLDAGITVAAGGDNLRDPFNAVGRGDPLETASLLVSAAHLHPHEALEAVTGGVRAAMHLPPAGPADGAAADLLLVPAQSLTSLVAGPGDARVVLRAGTVLARTVTDRVTAIVPRTPPEDR</sequence>
<proteinExistence type="predicted"/>
<reference evidence="2 3" key="1">
    <citation type="journal article" date="2019" name="Int. J. Syst. Evol. Microbiol.">
        <title>The Global Catalogue of Microorganisms (GCM) 10K type strain sequencing project: providing services to taxonomists for standard genome sequencing and annotation.</title>
        <authorList>
            <consortium name="The Broad Institute Genomics Platform"/>
            <consortium name="The Broad Institute Genome Sequencing Center for Infectious Disease"/>
            <person name="Wu L."/>
            <person name="Ma J."/>
        </authorList>
    </citation>
    <scope>NUCLEOTIDE SEQUENCE [LARGE SCALE GENOMIC DNA]</scope>
    <source>
        <strain evidence="2 3">JCM 10425</strain>
    </source>
</reference>
<keyword evidence="3" id="KW-1185">Reference proteome</keyword>
<name>A0ABN0V0V9_9ACTN</name>
<accession>A0ABN0V0V9</accession>
<comment type="caution">
    <text evidence="2">The sequence shown here is derived from an EMBL/GenBank/DDBJ whole genome shotgun (WGS) entry which is preliminary data.</text>
</comment>
<dbReference type="PANTHER" id="PTHR32027:SF9">
    <property type="entry name" value="BLL3847 PROTEIN"/>
    <property type="match status" value="1"/>
</dbReference>
<evidence type="ECO:0000313" key="2">
    <source>
        <dbReference type="EMBL" id="GAA0269232.1"/>
    </source>
</evidence>
<dbReference type="PANTHER" id="PTHR32027">
    <property type="entry name" value="CYTOSINE DEAMINASE"/>
    <property type="match status" value="1"/>
</dbReference>
<dbReference type="EMBL" id="BAAAGX010000028">
    <property type="protein sequence ID" value="GAA0269232.1"/>
    <property type="molecule type" value="Genomic_DNA"/>
</dbReference>
<feature type="domain" description="Amidohydrolase 3" evidence="1">
    <location>
        <begin position="78"/>
        <end position="374"/>
    </location>
</feature>
<dbReference type="Gene3D" id="3.20.20.140">
    <property type="entry name" value="Metal-dependent hydrolases"/>
    <property type="match status" value="1"/>
</dbReference>
<organism evidence="2 3">
    <name type="scientific">Cryptosporangium japonicum</name>
    <dbReference type="NCBI Taxonomy" id="80872"/>
    <lineage>
        <taxon>Bacteria</taxon>
        <taxon>Bacillati</taxon>
        <taxon>Actinomycetota</taxon>
        <taxon>Actinomycetes</taxon>
        <taxon>Cryptosporangiales</taxon>
        <taxon>Cryptosporangiaceae</taxon>
        <taxon>Cryptosporangium</taxon>
    </lineage>
</organism>
<dbReference type="Proteomes" id="UP001500967">
    <property type="component" value="Unassembled WGS sequence"/>
</dbReference>